<feature type="domain" description="Copper resistance protein D" evidence="2">
    <location>
        <begin position="49"/>
        <end position="151"/>
    </location>
</feature>
<dbReference type="Pfam" id="PF05425">
    <property type="entry name" value="CopD"/>
    <property type="match status" value="1"/>
</dbReference>
<protein>
    <submittedName>
        <fullName evidence="3">CopD family protein</fullName>
    </submittedName>
</protein>
<dbReference type="AlphaFoldDB" id="A0A9Q3W5C5"/>
<dbReference type="Proteomes" id="UP001107961">
    <property type="component" value="Unassembled WGS sequence"/>
</dbReference>
<keyword evidence="1" id="KW-0472">Membrane</keyword>
<evidence type="ECO:0000313" key="3">
    <source>
        <dbReference type="EMBL" id="MCE7508627.1"/>
    </source>
</evidence>
<organism evidence="3 4">
    <name type="scientific">Alloalcanivorax xenomutans</name>
    <dbReference type="NCBI Taxonomy" id="1094342"/>
    <lineage>
        <taxon>Bacteria</taxon>
        <taxon>Pseudomonadati</taxon>
        <taxon>Pseudomonadota</taxon>
        <taxon>Gammaproteobacteria</taxon>
        <taxon>Oceanospirillales</taxon>
        <taxon>Alcanivoracaceae</taxon>
        <taxon>Alloalcanivorax</taxon>
    </lineage>
</organism>
<keyword evidence="1" id="KW-0812">Transmembrane</keyword>
<evidence type="ECO:0000256" key="1">
    <source>
        <dbReference type="SAM" id="Phobius"/>
    </source>
</evidence>
<dbReference type="InterPro" id="IPR008457">
    <property type="entry name" value="Cu-R_CopD_dom"/>
</dbReference>
<evidence type="ECO:0000313" key="4">
    <source>
        <dbReference type="Proteomes" id="UP001107961"/>
    </source>
</evidence>
<feature type="transmembrane region" description="Helical" evidence="1">
    <location>
        <begin position="6"/>
        <end position="30"/>
    </location>
</feature>
<evidence type="ECO:0000259" key="2">
    <source>
        <dbReference type="Pfam" id="PF05425"/>
    </source>
</evidence>
<dbReference type="GO" id="GO:0016020">
    <property type="term" value="C:membrane"/>
    <property type="evidence" value="ECO:0007669"/>
    <property type="project" value="InterPro"/>
</dbReference>
<feature type="transmembrane region" description="Helical" evidence="1">
    <location>
        <begin position="134"/>
        <end position="154"/>
    </location>
</feature>
<comment type="caution">
    <text evidence="3">The sequence shown here is derived from an EMBL/GenBank/DDBJ whole genome shotgun (WGS) entry which is preliminary data.</text>
</comment>
<dbReference type="EMBL" id="JAJVKT010000008">
    <property type="protein sequence ID" value="MCE7508627.1"/>
    <property type="molecule type" value="Genomic_DNA"/>
</dbReference>
<feature type="transmembrane region" description="Helical" evidence="1">
    <location>
        <begin position="86"/>
        <end position="106"/>
    </location>
</feature>
<dbReference type="RefSeq" id="WP_022994940.1">
    <property type="nucleotide sequence ID" value="NZ_CBDDTQ010000005.1"/>
</dbReference>
<accession>A0A9Q3W5C5</accession>
<proteinExistence type="predicted"/>
<keyword evidence="4" id="KW-1185">Reference proteome</keyword>
<reference evidence="3" key="1">
    <citation type="submission" date="2022-01" db="EMBL/GenBank/DDBJ databases">
        <authorList>
            <person name="Karlyshev A.V."/>
            <person name="Jaspars M."/>
        </authorList>
    </citation>
    <scope>NUCLEOTIDE SEQUENCE</scope>
    <source>
        <strain evidence="3">AGSA3-2</strain>
    </source>
</reference>
<gene>
    <name evidence="3" type="ORF">LZG35_08255</name>
</gene>
<feature type="transmembrane region" description="Helical" evidence="1">
    <location>
        <begin position="54"/>
        <end position="74"/>
    </location>
</feature>
<dbReference type="GeneID" id="94686966"/>
<sequence length="155" mass="17151">MVLSMAVPLVLHILAAVIWVGGMFFAYMALRPAMGATLDPESRPRLWLHTLDRFFRWVWGCVAVLLITGLWMVFGVYGGMGSTGAYVHTMLALGLVMMALFAHVYFAPFRRLRQAVTVRHNADAAFQIGQIRRIVGINLLLGLLVISIAAAGPYF</sequence>
<keyword evidence="1" id="KW-1133">Transmembrane helix</keyword>
<name>A0A9Q3W5C5_9GAMM</name>